<dbReference type="AlphaFoldDB" id="A0A0A9FBV1"/>
<dbReference type="EMBL" id="GBRH01188059">
    <property type="protein sequence ID" value="JAE09837.1"/>
    <property type="molecule type" value="Transcribed_RNA"/>
</dbReference>
<evidence type="ECO:0000256" key="1">
    <source>
        <dbReference type="SAM" id="Phobius"/>
    </source>
</evidence>
<keyword evidence="1" id="KW-0812">Transmembrane</keyword>
<protein>
    <submittedName>
        <fullName evidence="2">Uncharacterized protein</fullName>
    </submittedName>
</protein>
<name>A0A0A9FBV1_ARUDO</name>
<keyword evidence="1" id="KW-1133">Transmembrane helix</keyword>
<evidence type="ECO:0000313" key="2">
    <source>
        <dbReference type="EMBL" id="JAE09837.1"/>
    </source>
</evidence>
<feature type="transmembrane region" description="Helical" evidence="1">
    <location>
        <begin position="12"/>
        <end position="30"/>
    </location>
</feature>
<proteinExistence type="predicted"/>
<organism evidence="2">
    <name type="scientific">Arundo donax</name>
    <name type="common">Giant reed</name>
    <name type="synonym">Donax arundinaceus</name>
    <dbReference type="NCBI Taxonomy" id="35708"/>
    <lineage>
        <taxon>Eukaryota</taxon>
        <taxon>Viridiplantae</taxon>
        <taxon>Streptophyta</taxon>
        <taxon>Embryophyta</taxon>
        <taxon>Tracheophyta</taxon>
        <taxon>Spermatophyta</taxon>
        <taxon>Magnoliopsida</taxon>
        <taxon>Liliopsida</taxon>
        <taxon>Poales</taxon>
        <taxon>Poaceae</taxon>
        <taxon>PACMAD clade</taxon>
        <taxon>Arundinoideae</taxon>
        <taxon>Arundineae</taxon>
        <taxon>Arundo</taxon>
    </lineage>
</organism>
<accession>A0A0A9FBV1</accession>
<keyword evidence="1" id="KW-0472">Membrane</keyword>
<reference evidence="2" key="1">
    <citation type="submission" date="2014-09" db="EMBL/GenBank/DDBJ databases">
        <authorList>
            <person name="Magalhaes I.L.F."/>
            <person name="Oliveira U."/>
            <person name="Santos F.R."/>
            <person name="Vidigal T.H.D.A."/>
            <person name="Brescovit A.D."/>
            <person name="Santos A.J."/>
        </authorList>
    </citation>
    <scope>NUCLEOTIDE SEQUENCE</scope>
    <source>
        <tissue evidence="2">Shoot tissue taken approximately 20 cm above the soil surface</tissue>
    </source>
</reference>
<reference evidence="2" key="2">
    <citation type="journal article" date="2015" name="Data Brief">
        <title>Shoot transcriptome of the giant reed, Arundo donax.</title>
        <authorList>
            <person name="Barrero R.A."/>
            <person name="Guerrero F.D."/>
            <person name="Moolhuijzen P."/>
            <person name="Goolsby J.A."/>
            <person name="Tidwell J."/>
            <person name="Bellgard S.E."/>
            <person name="Bellgard M.I."/>
        </authorList>
    </citation>
    <scope>NUCLEOTIDE SEQUENCE</scope>
    <source>
        <tissue evidence="2">Shoot tissue taken approximately 20 cm above the soil surface</tissue>
    </source>
</reference>
<sequence length="45" mass="5294">MDNVSKGRCSTVIYIIILLLSAPWSFLIFMQQISIIQKLRLVVRW</sequence>